<evidence type="ECO:0000313" key="3">
    <source>
        <dbReference type="Proteomes" id="UP000707071"/>
    </source>
</evidence>
<evidence type="ECO:0000256" key="1">
    <source>
        <dbReference type="SAM" id="SignalP"/>
    </source>
</evidence>
<reference evidence="2 3" key="1">
    <citation type="journal article" date="2020" name="bioRxiv">
        <title>Whole genome comparisons of ergot fungi reveals the divergence and evolution of species within the genus Claviceps are the result of varying mechanisms driving genome evolution and host range expansion.</title>
        <authorList>
            <person name="Wyka S.A."/>
            <person name="Mondo S.J."/>
            <person name="Liu M."/>
            <person name="Dettman J."/>
            <person name="Nalam V."/>
            <person name="Broders K.D."/>
        </authorList>
    </citation>
    <scope>NUCLEOTIDE SEQUENCE [LARGE SCALE GENOMIC DNA]</scope>
    <source>
        <strain evidence="2 3">Clav52</strain>
    </source>
</reference>
<sequence>MVKFISVVIATLAAINPVVQAGDCTPGLDYCGHTLQEHGWQDQRLDGQELYHCESKDNVTPIKYCDYGCHDKGAGRSDTCWEGAAI</sequence>
<dbReference type="AlphaFoldDB" id="A0A9P7U2C1"/>
<feature type="chain" id="PRO_5040477821" evidence="1">
    <location>
        <begin position="22"/>
        <end position="86"/>
    </location>
</feature>
<organism evidence="2 3">
    <name type="scientific">Claviceps aff. purpurea</name>
    <dbReference type="NCBI Taxonomy" id="1967640"/>
    <lineage>
        <taxon>Eukaryota</taxon>
        <taxon>Fungi</taxon>
        <taxon>Dikarya</taxon>
        <taxon>Ascomycota</taxon>
        <taxon>Pezizomycotina</taxon>
        <taxon>Sordariomycetes</taxon>
        <taxon>Hypocreomycetidae</taxon>
        <taxon>Hypocreales</taxon>
        <taxon>Clavicipitaceae</taxon>
        <taxon>Claviceps</taxon>
    </lineage>
</organism>
<name>A0A9P7U2C1_9HYPO</name>
<evidence type="ECO:0000313" key="2">
    <source>
        <dbReference type="EMBL" id="KAG6302896.1"/>
    </source>
</evidence>
<keyword evidence="3" id="KW-1185">Reference proteome</keyword>
<proteinExistence type="predicted"/>
<accession>A0A9P7U2C1</accession>
<dbReference type="EMBL" id="SRRH01000016">
    <property type="protein sequence ID" value="KAG6302896.1"/>
    <property type="molecule type" value="Genomic_DNA"/>
</dbReference>
<gene>
    <name evidence="2" type="ORF">E4U09_001549</name>
</gene>
<keyword evidence="1" id="KW-0732">Signal</keyword>
<protein>
    <submittedName>
        <fullName evidence="2">Uncharacterized protein</fullName>
    </submittedName>
</protein>
<feature type="signal peptide" evidence="1">
    <location>
        <begin position="1"/>
        <end position="21"/>
    </location>
</feature>
<dbReference type="Proteomes" id="UP000707071">
    <property type="component" value="Unassembled WGS sequence"/>
</dbReference>
<comment type="caution">
    <text evidence="2">The sequence shown here is derived from an EMBL/GenBank/DDBJ whole genome shotgun (WGS) entry which is preliminary data.</text>
</comment>